<feature type="repeat" description="PPR" evidence="2">
    <location>
        <begin position="271"/>
        <end position="305"/>
    </location>
</feature>
<feature type="repeat" description="PPR" evidence="2">
    <location>
        <begin position="200"/>
        <end position="234"/>
    </location>
</feature>
<dbReference type="Pfam" id="PF01535">
    <property type="entry name" value="PPR"/>
    <property type="match status" value="1"/>
</dbReference>
<dbReference type="InterPro" id="IPR002885">
    <property type="entry name" value="PPR_rpt"/>
</dbReference>
<evidence type="ECO:0008006" key="5">
    <source>
        <dbReference type="Google" id="ProtNLM"/>
    </source>
</evidence>
<dbReference type="PANTHER" id="PTHR47931:SF3">
    <property type="entry name" value="PENTATRICOPEPTIDE REPEAT-CONTAINING PROTEIN, MITOCHONDRIAL"/>
    <property type="match status" value="1"/>
</dbReference>
<feature type="repeat" description="PPR" evidence="2">
    <location>
        <begin position="165"/>
        <end position="199"/>
    </location>
</feature>
<dbReference type="Pfam" id="PF13041">
    <property type="entry name" value="PPR_2"/>
    <property type="match status" value="3"/>
</dbReference>
<dbReference type="EMBL" id="SDMP01000016">
    <property type="protein sequence ID" value="RYR04638.1"/>
    <property type="molecule type" value="Genomic_DNA"/>
</dbReference>
<dbReference type="NCBIfam" id="TIGR00756">
    <property type="entry name" value="PPR"/>
    <property type="match status" value="4"/>
</dbReference>
<proteinExistence type="predicted"/>
<dbReference type="PROSITE" id="PS51375">
    <property type="entry name" value="PPR"/>
    <property type="match status" value="3"/>
</dbReference>
<name>A0A444YRT7_ARAHY</name>
<dbReference type="SMR" id="A0A444YRT7"/>
<dbReference type="Gramene" id="arahy.Tifrunner.gnm2.ann2.Ah16g387700.1">
    <property type="protein sequence ID" value="arahy.Tifrunner.gnm2.ann2.Ah16g387700.1-CDS-1"/>
    <property type="gene ID" value="arahy.Tifrunner.gnm2.ann2.Ah16g387700"/>
</dbReference>
<evidence type="ECO:0000313" key="3">
    <source>
        <dbReference type="EMBL" id="RYR04638.1"/>
    </source>
</evidence>
<reference evidence="3 4" key="1">
    <citation type="submission" date="2019-01" db="EMBL/GenBank/DDBJ databases">
        <title>Sequencing of cultivated peanut Arachis hypogaea provides insights into genome evolution and oil improvement.</title>
        <authorList>
            <person name="Chen X."/>
        </authorList>
    </citation>
    <scope>NUCLEOTIDE SEQUENCE [LARGE SCALE GENOMIC DNA]</scope>
    <source>
        <strain evidence="4">cv. Fuhuasheng</strain>
        <tissue evidence="3">Leaves</tissue>
    </source>
</reference>
<dbReference type="Gene3D" id="1.25.40.10">
    <property type="entry name" value="Tetratricopeptide repeat domain"/>
    <property type="match status" value="3"/>
</dbReference>
<sequence>MPPNAAAALAGLRRLCTTTDAATITISRAKSQLRSEFDPDKALQIYSSVSKHYSSPVTSRYALDLTIRRLAKCRRHSDIVDLIESQKSDPKVASEPFLSTLIRSYGIAGMFDRALQTYHQMDTFGTPRTSVSFNALLTACVNCALYHNAPHLFDEIPKQYGVVPDKVSYGILAKSFCRIGDPAKALQVLKDAQGNGVEITAVTYTTILDVLFRKGKIDEAEKLWRLMEEKGCVDVTAYNMKLKFLTAGGGGLPEKVNGLIDEMVKARFMPDTISYNYLMTCYFKNGMVEEAKEVYGGLRGKQCRPNAAMFRTVVYFLCRNEDFEGGYRVFKESAKVNKIPDFNTMKILVEGLVKKGKKEEAKKLIGTVKKRFPCNMLKAWAKVERNLNLVSDDGADSVESKKDSES</sequence>
<dbReference type="OrthoDB" id="185373at2759"/>
<dbReference type="InterPro" id="IPR011990">
    <property type="entry name" value="TPR-like_helical_dom_sf"/>
</dbReference>
<dbReference type="AlphaFoldDB" id="A0A444YRT7"/>
<keyword evidence="4" id="KW-1185">Reference proteome</keyword>
<keyword evidence="1" id="KW-0677">Repeat</keyword>
<evidence type="ECO:0000313" key="4">
    <source>
        <dbReference type="Proteomes" id="UP000289738"/>
    </source>
</evidence>
<protein>
    <recommendedName>
        <fullName evidence="5">Pentatricopeptide repeat-containing protein</fullName>
    </recommendedName>
</protein>
<dbReference type="STRING" id="3818.A0A444YRT7"/>
<dbReference type="Proteomes" id="UP000289738">
    <property type="component" value="Chromosome B06"/>
</dbReference>
<evidence type="ECO:0000256" key="1">
    <source>
        <dbReference type="ARBA" id="ARBA00022737"/>
    </source>
</evidence>
<evidence type="ECO:0000256" key="2">
    <source>
        <dbReference type="PROSITE-ProRule" id="PRU00708"/>
    </source>
</evidence>
<gene>
    <name evidence="3" type="ORF">Ahy_B06g084414</name>
</gene>
<comment type="caution">
    <text evidence="3">The sequence shown here is derived from an EMBL/GenBank/DDBJ whole genome shotgun (WGS) entry which is preliminary data.</text>
</comment>
<accession>A0A444YRT7</accession>
<organism evidence="3 4">
    <name type="scientific">Arachis hypogaea</name>
    <name type="common">Peanut</name>
    <dbReference type="NCBI Taxonomy" id="3818"/>
    <lineage>
        <taxon>Eukaryota</taxon>
        <taxon>Viridiplantae</taxon>
        <taxon>Streptophyta</taxon>
        <taxon>Embryophyta</taxon>
        <taxon>Tracheophyta</taxon>
        <taxon>Spermatophyta</taxon>
        <taxon>Magnoliopsida</taxon>
        <taxon>eudicotyledons</taxon>
        <taxon>Gunneridae</taxon>
        <taxon>Pentapetalae</taxon>
        <taxon>rosids</taxon>
        <taxon>fabids</taxon>
        <taxon>Fabales</taxon>
        <taxon>Fabaceae</taxon>
        <taxon>Papilionoideae</taxon>
        <taxon>50 kb inversion clade</taxon>
        <taxon>dalbergioids sensu lato</taxon>
        <taxon>Dalbergieae</taxon>
        <taxon>Pterocarpus clade</taxon>
        <taxon>Arachis</taxon>
    </lineage>
</organism>
<dbReference type="PANTHER" id="PTHR47931">
    <property type="entry name" value="OS01G0228400 PROTEIN"/>
    <property type="match status" value="1"/>
</dbReference>